<evidence type="ECO:0000313" key="1">
    <source>
        <dbReference type="EMBL" id="NNH78798.1"/>
    </source>
</evidence>
<evidence type="ECO:0000313" key="2">
    <source>
        <dbReference type="Proteomes" id="UP000569202"/>
    </source>
</evidence>
<proteinExistence type="predicted"/>
<name>A0A7Y2WCG9_9GAMM</name>
<sequence>MSRYVWSKLNSMQVGTFVEYYAKMEFAMYGFQVYTSEVDDRGLDFIARYEDSDFLSIQVKSIRSNSSYVYMTKNNFKISPTQYLVLSLLVEGKIPNLYLIPATAWLEHNSLFKSYDYEGEGYKSKPEWGLNISGKTVHLLELYSFEKLIQSLVDSYDSTNATKAAESSV</sequence>
<dbReference type="RefSeq" id="WP_171540997.1">
    <property type="nucleotide sequence ID" value="NZ_JABERL010000054.1"/>
</dbReference>
<organism evidence="1 2">
    <name type="scientific">Acinetobacter terrae</name>
    <dbReference type="NCBI Taxonomy" id="2731247"/>
    <lineage>
        <taxon>Bacteria</taxon>
        <taxon>Pseudomonadati</taxon>
        <taxon>Pseudomonadota</taxon>
        <taxon>Gammaproteobacteria</taxon>
        <taxon>Moraxellales</taxon>
        <taxon>Moraxellaceae</taxon>
        <taxon>Acinetobacter</taxon>
        <taxon>Acinetobacter Taxon 24</taxon>
    </lineage>
</organism>
<accession>A0A7Y2WCG9</accession>
<dbReference type="EMBL" id="JABERL010000054">
    <property type="protein sequence ID" value="NNH78798.1"/>
    <property type="molecule type" value="Genomic_DNA"/>
</dbReference>
<gene>
    <name evidence="1" type="ORF">HLH17_14330</name>
</gene>
<protein>
    <submittedName>
        <fullName evidence="1">DUF4365 domain-containing protein</fullName>
    </submittedName>
</protein>
<reference evidence="1 2" key="1">
    <citation type="submission" date="2020-04" db="EMBL/GenBank/DDBJ databases">
        <title>Acinetobacter Taxon 24.</title>
        <authorList>
            <person name="Nemec A."/>
            <person name="Radolfova-Krizova L."/>
            <person name="Higgins P.G."/>
            <person name="Spanelova P."/>
        </authorList>
    </citation>
    <scope>NUCLEOTIDE SEQUENCE [LARGE SCALE GENOMIC DNA]</scope>
    <source>
        <strain evidence="1 2">ANC 5380</strain>
    </source>
</reference>
<comment type="caution">
    <text evidence="1">The sequence shown here is derived from an EMBL/GenBank/DDBJ whole genome shotgun (WGS) entry which is preliminary data.</text>
</comment>
<dbReference type="Proteomes" id="UP000569202">
    <property type="component" value="Unassembled WGS sequence"/>
</dbReference>
<dbReference type="AlphaFoldDB" id="A0A7Y2WCG9"/>
<dbReference type="GO" id="GO:0003676">
    <property type="term" value="F:nucleic acid binding"/>
    <property type="evidence" value="ECO:0007669"/>
    <property type="project" value="InterPro"/>
</dbReference>
<dbReference type="Gene3D" id="3.40.1350.10">
    <property type="match status" value="1"/>
</dbReference>
<dbReference type="InterPro" id="IPR011856">
    <property type="entry name" value="tRNA_endonuc-like_dom_sf"/>
</dbReference>